<dbReference type="SUPFAM" id="SSF53756">
    <property type="entry name" value="UDP-Glycosyltransferase/glycogen phosphorylase"/>
    <property type="match status" value="1"/>
</dbReference>
<organism evidence="2 3">
    <name type="scientific">Frankia canadensis</name>
    <dbReference type="NCBI Taxonomy" id="1836972"/>
    <lineage>
        <taxon>Bacteria</taxon>
        <taxon>Bacillati</taxon>
        <taxon>Actinomycetota</taxon>
        <taxon>Actinomycetes</taxon>
        <taxon>Frankiales</taxon>
        <taxon>Frankiaceae</taxon>
        <taxon>Frankia</taxon>
    </lineage>
</organism>
<dbReference type="AlphaFoldDB" id="A0A2I2KJD4"/>
<dbReference type="Gene3D" id="3.40.50.12580">
    <property type="match status" value="1"/>
</dbReference>
<evidence type="ECO:0000313" key="3">
    <source>
        <dbReference type="Proteomes" id="UP000234331"/>
    </source>
</evidence>
<gene>
    <name evidence="2" type="ORF">FRACA_1110019</name>
</gene>
<evidence type="ECO:0008006" key="4">
    <source>
        <dbReference type="Google" id="ProtNLM"/>
    </source>
</evidence>
<name>A0A2I2KJD4_9ACTN</name>
<proteinExistence type="predicted"/>
<sequence length="636" mass="66714">MLFSAHAALAAIDLVIGGMAAARRDGDGAGAAGRGSGIGQRWLRALLGPEAESRSTRAASRTALIVVHTVTALTRLMDVLPAFLGDGRVRLLFTVIDGSPFSTGADEFLADLGARVIPWEHAVTHRFDLAVAAGRSGPLHKIRAPLMVIPHGAGYNKFKQETGNRKQETGNRKQVYGFAPDQLLHEGRLVPRAVVLSHAEQFARLSRSCPEALPAAVVGGDPCFDRILASRHRRREFRGALGVDPGQKLVVLTSTWGRGSLLARAAELPARLLAELPVDEYRVVAAIHPNVWDWHGALEVRGWLAEAARAGLAVLPPREGWRAALVAADLAIGDHGSVGVYAAAIDRPVLLAAGDPAELDPAGSTARLLALAPTLRPAFPLRRQVDDAISGHTSGRYAELAAGTFALPGESLATLRRLLYGLLDLPEPATPARARALDPPTADGAPPTAVWVTTTVLSPAAEPAMGPAAEPAAASAAVAVHRRPAVADVPWYVDPPGTDRHLAVDIADTDPRLLESADVLLRGVATPGYPAAEWTADVLTDHPGCRLAADVTIPGRLALRPRGGPVLEFRHLPPTPAASVLASAAYAWIADGRPLAGLVDAGVEIRLGSRLLRIRGAAPSDDATPSNDAKAGTRTA</sequence>
<feature type="region of interest" description="Disordered" evidence="1">
    <location>
        <begin position="617"/>
        <end position="636"/>
    </location>
</feature>
<evidence type="ECO:0000313" key="2">
    <source>
        <dbReference type="EMBL" id="SNQ45782.1"/>
    </source>
</evidence>
<evidence type="ECO:0000256" key="1">
    <source>
        <dbReference type="SAM" id="MobiDB-lite"/>
    </source>
</evidence>
<reference evidence="2 3" key="1">
    <citation type="submission" date="2017-06" db="EMBL/GenBank/DDBJ databases">
        <authorList>
            <person name="Kim H.J."/>
            <person name="Triplett B.A."/>
        </authorList>
    </citation>
    <scope>NUCLEOTIDE SEQUENCE [LARGE SCALE GENOMIC DNA]</scope>
    <source>
        <strain evidence="2">FRACA_ARgP5</strain>
    </source>
</reference>
<keyword evidence="3" id="KW-1185">Reference proteome</keyword>
<accession>A0A2I2KJD4</accession>
<dbReference type="InterPro" id="IPR043148">
    <property type="entry name" value="TagF_C"/>
</dbReference>
<dbReference type="EMBL" id="FZMO01000015">
    <property type="protein sequence ID" value="SNQ45782.1"/>
    <property type="molecule type" value="Genomic_DNA"/>
</dbReference>
<protein>
    <recommendedName>
        <fullName evidence="4">CDP-Glycerol:Poly(Glycerophosphate) glycerophosphotransferase</fullName>
    </recommendedName>
</protein>
<dbReference type="Proteomes" id="UP000234331">
    <property type="component" value="Unassembled WGS sequence"/>
</dbReference>